<feature type="domain" description="DUF4143" evidence="1">
    <location>
        <begin position="96"/>
        <end position="243"/>
    </location>
</feature>
<proteinExistence type="predicted"/>
<accession>A0A1V1PES8</accession>
<evidence type="ECO:0000313" key="3">
    <source>
        <dbReference type="Proteomes" id="UP000189670"/>
    </source>
</evidence>
<evidence type="ECO:0000259" key="1">
    <source>
        <dbReference type="Pfam" id="PF13635"/>
    </source>
</evidence>
<dbReference type="Proteomes" id="UP000189670">
    <property type="component" value="Unassembled WGS sequence"/>
</dbReference>
<dbReference type="PANTHER" id="PTHR43566:SF1">
    <property type="entry name" value="AAA+ ATPASE DOMAIN-CONTAINING PROTEIN"/>
    <property type="match status" value="1"/>
</dbReference>
<comment type="caution">
    <text evidence="2">The sequence shown here is derived from an EMBL/GenBank/DDBJ whole genome shotgun (WGS) entry which is preliminary data.</text>
</comment>
<reference evidence="3" key="1">
    <citation type="submission" date="2012-11" db="EMBL/GenBank/DDBJ databases">
        <authorList>
            <person name="Lucero-Rivera Y.E."/>
            <person name="Tovar-Ramirez D."/>
        </authorList>
    </citation>
    <scope>NUCLEOTIDE SEQUENCE [LARGE SCALE GENOMIC DNA]</scope>
    <source>
        <strain evidence="3">Araruama</strain>
    </source>
</reference>
<dbReference type="EMBL" id="ATBP01000074">
    <property type="protein sequence ID" value="ETR73286.1"/>
    <property type="molecule type" value="Genomic_DNA"/>
</dbReference>
<dbReference type="PANTHER" id="PTHR43566">
    <property type="entry name" value="CONSERVED PROTEIN"/>
    <property type="match status" value="1"/>
</dbReference>
<sequence>MGSGRLNIYQKGGDSLAGRYLLFHLWPITLSEYSEPQYELDAFVQNINASYQPNNKYQKIWENLFSLSGFPDPFFSKDKMYYRLWVKNYQNQLIREDIRDLSHIQKVDQMALLLSLLPTKIGSPISIDNIARDLSVSFESVKKWLELFDTFFLTFNITPWSKKISRAIISRKKIYLMDHAVIDSPGIQFENMVALELFKSINTWNDKGLGNFSLHYIRNKEKLEVDFLVADNNKPLFMVETKLTDDHPSKSLYVFQNKLKIAAIQVINKPGICKYFTNEKNKISVISASTFFSNLP</sequence>
<gene>
    <name evidence="2" type="ORF">OMM_01069</name>
</gene>
<protein>
    <submittedName>
        <fullName evidence="2">ATPase AAA family</fullName>
    </submittedName>
</protein>
<name>A0A1V1PES8_9BACT</name>
<dbReference type="InterPro" id="IPR025420">
    <property type="entry name" value="DUF4143"/>
</dbReference>
<dbReference type="AlphaFoldDB" id="A0A1V1PES8"/>
<organism evidence="2 3">
    <name type="scientific">Candidatus Magnetoglobus multicellularis str. Araruama</name>
    <dbReference type="NCBI Taxonomy" id="890399"/>
    <lineage>
        <taxon>Bacteria</taxon>
        <taxon>Pseudomonadati</taxon>
        <taxon>Thermodesulfobacteriota</taxon>
        <taxon>Desulfobacteria</taxon>
        <taxon>Desulfobacterales</taxon>
        <taxon>Desulfobacteraceae</taxon>
        <taxon>Candidatus Magnetoglobus</taxon>
    </lineage>
</organism>
<evidence type="ECO:0000313" key="2">
    <source>
        <dbReference type="EMBL" id="ETR73286.1"/>
    </source>
</evidence>
<dbReference type="Pfam" id="PF13635">
    <property type="entry name" value="DUF4143"/>
    <property type="match status" value="1"/>
</dbReference>